<reference evidence="1 2" key="1">
    <citation type="submission" date="2021-03" db="EMBL/GenBank/DDBJ databases">
        <title>Actinomadura violae sp. nov., isolated from lichen in Thailand.</title>
        <authorList>
            <person name="Kanchanasin P."/>
            <person name="Saeng-In P."/>
            <person name="Phongsopitanun W."/>
            <person name="Yuki M."/>
            <person name="Kudo T."/>
            <person name="Ohkuma M."/>
            <person name="Tanasupawat S."/>
        </authorList>
    </citation>
    <scope>NUCLEOTIDE SEQUENCE [LARGE SCALE GENOMIC DNA]</scope>
    <source>
        <strain evidence="1 2">LCR2-06</strain>
    </source>
</reference>
<proteinExistence type="predicted"/>
<organism evidence="1 2">
    <name type="scientific">Actinomadura violacea</name>
    <dbReference type="NCBI Taxonomy" id="2819934"/>
    <lineage>
        <taxon>Bacteria</taxon>
        <taxon>Bacillati</taxon>
        <taxon>Actinomycetota</taxon>
        <taxon>Actinomycetes</taxon>
        <taxon>Streptosporangiales</taxon>
        <taxon>Thermomonosporaceae</taxon>
        <taxon>Actinomadura</taxon>
    </lineage>
</organism>
<dbReference type="EMBL" id="JAGEPF010000012">
    <property type="protein sequence ID" value="MBO2459809.1"/>
    <property type="molecule type" value="Genomic_DNA"/>
</dbReference>
<dbReference type="RefSeq" id="WP_208242812.1">
    <property type="nucleotide sequence ID" value="NZ_JAGEPF010000012.1"/>
</dbReference>
<accession>A0ABS3RST4</accession>
<evidence type="ECO:0000313" key="2">
    <source>
        <dbReference type="Proteomes" id="UP000680206"/>
    </source>
</evidence>
<protein>
    <submittedName>
        <fullName evidence="1">Uncharacterized protein</fullName>
    </submittedName>
</protein>
<comment type="caution">
    <text evidence="1">The sequence shown here is derived from an EMBL/GenBank/DDBJ whole genome shotgun (WGS) entry which is preliminary data.</text>
</comment>
<sequence length="112" mass="11666">MARTALVPEVFAATGTDPKLVAPSVDGVSFRNTGRCVLMVVNGSAAAVNVTPRIGRQVKGQSVTSPPIAQPAGTTRFYGPFDADYEQPGGKDAMFVDLSTVADVQVALLEMP</sequence>
<evidence type="ECO:0000313" key="1">
    <source>
        <dbReference type="EMBL" id="MBO2459809.1"/>
    </source>
</evidence>
<dbReference type="Proteomes" id="UP000680206">
    <property type="component" value="Unassembled WGS sequence"/>
</dbReference>
<keyword evidence="2" id="KW-1185">Reference proteome</keyword>
<gene>
    <name evidence="1" type="ORF">J4709_19705</name>
</gene>
<name>A0ABS3RST4_9ACTN</name>